<evidence type="ECO:0000313" key="14">
    <source>
        <dbReference type="Proteomes" id="UP001154259"/>
    </source>
</evidence>
<evidence type="ECO:0000256" key="9">
    <source>
        <dbReference type="ARBA" id="ARBA00049401"/>
    </source>
</evidence>
<dbReference type="Pfam" id="PF03060">
    <property type="entry name" value="NMO"/>
    <property type="match status" value="1"/>
</dbReference>
<keyword evidence="10" id="KW-0732">Signal</keyword>
<dbReference type="RefSeq" id="WP_271789509.1">
    <property type="nucleotide sequence ID" value="NZ_CAMXCJ010000001.1"/>
</dbReference>
<evidence type="ECO:0000256" key="6">
    <source>
        <dbReference type="ARBA" id="ARBA00023002"/>
    </source>
</evidence>
<feature type="signal peptide" evidence="10">
    <location>
        <begin position="1"/>
        <end position="26"/>
    </location>
</feature>
<evidence type="ECO:0000256" key="3">
    <source>
        <dbReference type="ARBA" id="ARBA00022575"/>
    </source>
</evidence>
<proteinExistence type="inferred from homology"/>
<dbReference type="EMBL" id="CAMXCM010000001">
    <property type="protein sequence ID" value="CAI3922097.1"/>
    <property type="molecule type" value="Genomic_DNA"/>
</dbReference>
<dbReference type="AlphaFoldDB" id="A0A9W4X5N6"/>
<dbReference type="InterPro" id="IPR013785">
    <property type="entry name" value="Aldolase_TIM"/>
</dbReference>
<keyword evidence="11" id="KW-0223">Dioxygenase</keyword>
<evidence type="ECO:0000256" key="2">
    <source>
        <dbReference type="ARBA" id="ARBA00009881"/>
    </source>
</evidence>
<comment type="similarity">
    <text evidence="2">Belongs to the nitronate monooxygenase family. NMO class I subfamily.</text>
</comment>
<dbReference type="PANTHER" id="PTHR42747:SF3">
    <property type="entry name" value="NITRONATE MONOOXYGENASE-RELATED"/>
    <property type="match status" value="1"/>
</dbReference>
<dbReference type="Proteomes" id="UP001154259">
    <property type="component" value="Unassembled WGS sequence"/>
</dbReference>
<comment type="catalytic activity">
    <reaction evidence="9">
        <text>3 propionate 3-nitronate + 3 O2 + H2O = 3 3-oxopropanoate + 2 nitrate + nitrite + H2O2 + 3 H(+)</text>
        <dbReference type="Rhea" id="RHEA:57332"/>
        <dbReference type="ChEBI" id="CHEBI:15377"/>
        <dbReference type="ChEBI" id="CHEBI:15378"/>
        <dbReference type="ChEBI" id="CHEBI:15379"/>
        <dbReference type="ChEBI" id="CHEBI:16240"/>
        <dbReference type="ChEBI" id="CHEBI:16301"/>
        <dbReference type="ChEBI" id="CHEBI:17632"/>
        <dbReference type="ChEBI" id="CHEBI:33190"/>
        <dbReference type="ChEBI" id="CHEBI:136067"/>
    </reaction>
</comment>
<keyword evidence="5" id="KW-0288">FMN</keyword>
<feature type="chain" id="PRO_5040893558" description="Propionate 3-nitronate monooxygenase" evidence="10">
    <location>
        <begin position="27"/>
        <end position="345"/>
    </location>
</feature>
<dbReference type="CDD" id="cd04730">
    <property type="entry name" value="NPD_like"/>
    <property type="match status" value="1"/>
</dbReference>
<dbReference type="GO" id="GO:0009636">
    <property type="term" value="P:response to toxic substance"/>
    <property type="evidence" value="ECO:0007669"/>
    <property type="project" value="UniProtKB-KW"/>
</dbReference>
<evidence type="ECO:0000256" key="1">
    <source>
        <dbReference type="ARBA" id="ARBA00001917"/>
    </source>
</evidence>
<dbReference type="GO" id="GO:0018580">
    <property type="term" value="F:nitronate monooxygenase activity"/>
    <property type="evidence" value="ECO:0007669"/>
    <property type="project" value="InterPro"/>
</dbReference>
<protein>
    <recommendedName>
        <fullName evidence="8">Propionate 3-nitronate monooxygenase</fullName>
    </recommendedName>
</protein>
<dbReference type="PANTHER" id="PTHR42747">
    <property type="entry name" value="NITRONATE MONOOXYGENASE-RELATED"/>
    <property type="match status" value="1"/>
</dbReference>
<keyword evidence="14" id="KW-1185">Reference proteome</keyword>
<dbReference type="InterPro" id="IPR004136">
    <property type="entry name" value="NMO"/>
</dbReference>
<keyword evidence="7" id="KW-0503">Monooxygenase</keyword>
<comment type="cofactor">
    <cofactor evidence="1">
        <name>FMN</name>
        <dbReference type="ChEBI" id="CHEBI:58210"/>
    </cofactor>
</comment>
<organism evidence="11 13">
    <name type="scientific">Commensalibacter communis</name>
    <dbReference type="NCBI Taxonomy" id="2972786"/>
    <lineage>
        <taxon>Bacteria</taxon>
        <taxon>Pseudomonadati</taxon>
        <taxon>Pseudomonadota</taxon>
        <taxon>Alphaproteobacteria</taxon>
        <taxon>Acetobacterales</taxon>
        <taxon>Acetobacteraceae</taxon>
    </lineage>
</organism>
<evidence type="ECO:0000256" key="7">
    <source>
        <dbReference type="ARBA" id="ARBA00023033"/>
    </source>
</evidence>
<reference evidence="11" key="1">
    <citation type="submission" date="2022-10" db="EMBL/GenBank/DDBJ databases">
        <authorList>
            <person name="Botero Cardona J."/>
        </authorList>
    </citation>
    <scope>NUCLEOTIDE SEQUENCE</scope>
    <source>
        <strain evidence="11">LMG 31819</strain>
        <strain evidence="12">R-53529</strain>
    </source>
</reference>
<dbReference type="Gene3D" id="3.20.20.70">
    <property type="entry name" value="Aldolase class I"/>
    <property type="match status" value="1"/>
</dbReference>
<evidence type="ECO:0000256" key="8">
    <source>
        <dbReference type="ARBA" id="ARBA00031155"/>
    </source>
</evidence>
<dbReference type="GO" id="GO:0051213">
    <property type="term" value="F:dioxygenase activity"/>
    <property type="evidence" value="ECO:0007669"/>
    <property type="project" value="UniProtKB-KW"/>
</dbReference>
<evidence type="ECO:0000256" key="4">
    <source>
        <dbReference type="ARBA" id="ARBA00022630"/>
    </source>
</evidence>
<name>A0A9W4X5N6_9PROT</name>
<evidence type="ECO:0000256" key="10">
    <source>
        <dbReference type="SAM" id="SignalP"/>
    </source>
</evidence>
<dbReference type="EMBL" id="CAMXCS010000001">
    <property type="protein sequence ID" value="CAI3940724.1"/>
    <property type="molecule type" value="Genomic_DNA"/>
</dbReference>
<accession>A0A9W4X5N6</accession>
<comment type="caution">
    <text evidence="11">The sequence shown here is derived from an EMBL/GenBank/DDBJ whole genome shotgun (WGS) entry which is preliminary data.</text>
</comment>
<keyword evidence="3" id="KW-0216">Detoxification</keyword>
<sequence>MLQNLLKIKYPILLAPMAGVSTPELAAEVSNAGGLGSLGLGSSSINKAREQIQSLKKQTNLPFQVNFFCHESIDSNDDLEKNWMKYCCHQFQNLELIKQINSPFPCLYKSFKDGDDYLNLVIKEQVPIVSFHFGIPHAYQIDKLKQANIVTMASATNVSEALYIAASGIDIIIAQGIEAGGHRGTFNTHTDSSIKTIDLIHLIKKEITIPTIAAGGIMNSQHVQQCFKAGADAVQLGTAFVQCSTSNASKNYVDALFRHRETQITSSISGRPARGLINDWHRYIDHPNCPSPPPYPHAYYFAKELYKLTKDNKYEPYWAGMNVSEIERIEAKDLVQKLSHGIMCK</sequence>
<gene>
    <name evidence="12" type="ORF">R53529_LOCUS1097</name>
    <name evidence="11" type="ORF">R53530_LOCUS3</name>
</gene>
<dbReference type="SUPFAM" id="SSF51412">
    <property type="entry name" value="Inosine monophosphate dehydrogenase (IMPDH)"/>
    <property type="match status" value="1"/>
</dbReference>
<dbReference type="Proteomes" id="UP001154255">
    <property type="component" value="Unassembled WGS sequence"/>
</dbReference>
<evidence type="ECO:0000313" key="12">
    <source>
        <dbReference type="EMBL" id="CAI3940724.1"/>
    </source>
</evidence>
<keyword evidence="6" id="KW-0560">Oxidoreductase</keyword>
<evidence type="ECO:0000313" key="11">
    <source>
        <dbReference type="EMBL" id="CAI3922097.1"/>
    </source>
</evidence>
<keyword evidence="4" id="KW-0285">Flavoprotein</keyword>
<evidence type="ECO:0000256" key="5">
    <source>
        <dbReference type="ARBA" id="ARBA00022643"/>
    </source>
</evidence>
<evidence type="ECO:0000313" key="13">
    <source>
        <dbReference type="Proteomes" id="UP001154255"/>
    </source>
</evidence>